<dbReference type="CDD" id="cd07381">
    <property type="entry name" value="MPP_CapA"/>
    <property type="match status" value="1"/>
</dbReference>
<dbReference type="InterPro" id="IPR019079">
    <property type="entry name" value="Capsule_synth_CapA"/>
</dbReference>
<accession>A0A1H9VES7</accession>
<protein>
    <submittedName>
        <fullName evidence="3">Poly-gamma-glutamate synthesis protein (Capsule biosynthesis protein)</fullName>
    </submittedName>
</protein>
<name>A0A1H9VES7_9BACI</name>
<dbReference type="EMBL" id="FOGT01000010">
    <property type="protein sequence ID" value="SES20142.1"/>
    <property type="molecule type" value="Genomic_DNA"/>
</dbReference>
<dbReference type="PANTHER" id="PTHR33393">
    <property type="entry name" value="POLYGLUTAMINE SYNTHESIS ACCESSORY PROTEIN RV0574C-RELATED"/>
    <property type="match status" value="1"/>
</dbReference>
<keyword evidence="4" id="KW-1185">Reference proteome</keyword>
<evidence type="ECO:0000313" key="3">
    <source>
        <dbReference type="EMBL" id="SES20142.1"/>
    </source>
</evidence>
<evidence type="ECO:0000259" key="2">
    <source>
        <dbReference type="SMART" id="SM00854"/>
    </source>
</evidence>
<comment type="similarity">
    <text evidence="1">Belongs to the CapA family.</text>
</comment>
<proteinExistence type="inferred from homology"/>
<dbReference type="STRING" id="1601833.SAMN05518684_110145"/>
<dbReference type="Pfam" id="PF09587">
    <property type="entry name" value="PGA_cap"/>
    <property type="match status" value="1"/>
</dbReference>
<organism evidence="3 4">
    <name type="scientific">Salipaludibacillus aurantiacus</name>
    <dbReference type="NCBI Taxonomy" id="1601833"/>
    <lineage>
        <taxon>Bacteria</taxon>
        <taxon>Bacillati</taxon>
        <taxon>Bacillota</taxon>
        <taxon>Bacilli</taxon>
        <taxon>Bacillales</taxon>
        <taxon>Bacillaceae</taxon>
    </lineage>
</organism>
<dbReference type="InterPro" id="IPR052169">
    <property type="entry name" value="CW_Biosynth-Accessory"/>
</dbReference>
<dbReference type="AlphaFoldDB" id="A0A1H9VES7"/>
<sequence length="387" mass="43438">MLDKLFTYKERLLRWSKAHKKKLTLHTSVLAVGLGLVLVSSQYLPAVQAPEVDKADGAVLTASFVGDLMFDRHIKDVIKEKGYDYLFEYSEPYFNESDFCTGSFKHPVHVPGEDLPPNEEQQVVFSAEPEAVNALADRNFKSVSIANNNIHDYGYLGFRSTVNFFDDHEAIDAAGVMNDLEDVENAVYFEHDGMTIATLGASDIVAANSAATTFRPGIMPLDRPELVISSILKAGENADLVIVHTHWGEAYDSHVTNRQRELARAMSRAGADVIIGHYPHVLAPVEVYNDTLIFYSLGNFIFDQGWSRTRQTALAHYRLFEDGKAEVELVPFVMHEGQVRPPGEQSFRRRSIERMLTKRLDKNQWKKRDGNVVIPLNHSRAIAGTGE</sequence>
<evidence type="ECO:0000256" key="1">
    <source>
        <dbReference type="ARBA" id="ARBA00005662"/>
    </source>
</evidence>
<dbReference type="Gene3D" id="3.60.21.10">
    <property type="match status" value="1"/>
</dbReference>
<reference evidence="4" key="1">
    <citation type="submission" date="2016-10" db="EMBL/GenBank/DDBJ databases">
        <authorList>
            <person name="Varghese N."/>
            <person name="Submissions S."/>
        </authorList>
    </citation>
    <scope>NUCLEOTIDE SEQUENCE [LARGE SCALE GENOMIC DNA]</scope>
    <source>
        <strain evidence="4">S9</strain>
    </source>
</reference>
<dbReference type="InterPro" id="IPR029052">
    <property type="entry name" value="Metallo-depent_PP-like"/>
</dbReference>
<dbReference type="SUPFAM" id="SSF56300">
    <property type="entry name" value="Metallo-dependent phosphatases"/>
    <property type="match status" value="1"/>
</dbReference>
<dbReference type="SMART" id="SM00854">
    <property type="entry name" value="PGA_cap"/>
    <property type="match status" value="1"/>
</dbReference>
<dbReference type="PANTHER" id="PTHR33393:SF13">
    <property type="entry name" value="PGA BIOSYNTHESIS PROTEIN CAPA"/>
    <property type="match status" value="1"/>
</dbReference>
<feature type="domain" description="Capsule synthesis protein CapA" evidence="2">
    <location>
        <begin position="61"/>
        <end position="304"/>
    </location>
</feature>
<dbReference type="Proteomes" id="UP000198571">
    <property type="component" value="Unassembled WGS sequence"/>
</dbReference>
<evidence type="ECO:0000313" key="4">
    <source>
        <dbReference type="Proteomes" id="UP000198571"/>
    </source>
</evidence>
<gene>
    <name evidence="3" type="ORF">SAMN05518684_110145</name>
</gene>